<dbReference type="InterPro" id="IPR049625">
    <property type="entry name" value="Glyco_transf_61_cat"/>
</dbReference>
<protein>
    <submittedName>
        <fullName evidence="3">Glycosyltransferase family 61 protein</fullName>
    </submittedName>
</protein>
<evidence type="ECO:0000259" key="2">
    <source>
        <dbReference type="Pfam" id="PF04577"/>
    </source>
</evidence>
<gene>
    <name evidence="3" type="ORF">J1C47_06495</name>
</gene>
<reference evidence="3 4" key="1">
    <citation type="submission" date="2021-03" db="EMBL/GenBank/DDBJ databases">
        <title>Whole genome sequence of Jiella sp. MQZ13P-4.</title>
        <authorList>
            <person name="Tuo L."/>
        </authorList>
    </citation>
    <scope>NUCLEOTIDE SEQUENCE [LARGE SCALE GENOMIC DNA]</scope>
    <source>
        <strain evidence="3 4">MQZ13P-4</strain>
    </source>
</reference>
<name>A0ABS3J0U4_9HYPH</name>
<proteinExistence type="predicted"/>
<sequence>MTEWTRGGLESAAPRPSSRLRHGRRSSPPQALFRAPRHSGAGWPARSFTDWVGHMWSSSRALMRPRLLSRLTRQSRAGKGGGGSGRHVLGTVTEREAALIRQDVPAPDPGVAVYENCFVPPARIDAMAPLTMAAGAYRADGTMIAGTGLQRPHGGAIRETVLSYDELQVNGEEYAEAVYGGYILPHFGHFMIESAARLWWVARNRYQGPVIFQTVLPKFPDYAQRFFSLLGVSPVVLDGAEGVRVRSLIVPDAAAMERGGVHRSFLLPFQQIAEASAQKTGPERLFVSRGRGVGVVFGEATVQKALRKEGFAVLDPTRATLPEQIAAFANAREIVGCTGSAMHNVLYSRQAARVAFLCRSGSIAPTFPAIDQALESYESFYIYAALNPLPTTSGLMSPRLIDSEACCRHLFEAGFLSRLPKIDPRDLVEERDLYMREWRRLHDAKTPPKGRAP</sequence>
<feature type="region of interest" description="Disordered" evidence="1">
    <location>
        <begin position="1"/>
        <end position="41"/>
    </location>
</feature>
<evidence type="ECO:0000256" key="1">
    <source>
        <dbReference type="SAM" id="MobiDB-lite"/>
    </source>
</evidence>
<dbReference type="EMBL" id="JAFMPY010000005">
    <property type="protein sequence ID" value="MBO0903286.1"/>
    <property type="molecule type" value="Genomic_DNA"/>
</dbReference>
<feature type="domain" description="Glycosyltransferase 61 catalytic" evidence="2">
    <location>
        <begin position="187"/>
        <end position="354"/>
    </location>
</feature>
<dbReference type="Proteomes" id="UP000664288">
    <property type="component" value="Unassembled WGS sequence"/>
</dbReference>
<dbReference type="RefSeq" id="WP_207349928.1">
    <property type="nucleotide sequence ID" value="NZ_JAFMPY010000005.1"/>
</dbReference>
<organism evidence="3 4">
    <name type="scientific">Jiella sonneratiae</name>
    <dbReference type="NCBI Taxonomy" id="2816856"/>
    <lineage>
        <taxon>Bacteria</taxon>
        <taxon>Pseudomonadati</taxon>
        <taxon>Pseudomonadota</taxon>
        <taxon>Alphaproteobacteria</taxon>
        <taxon>Hyphomicrobiales</taxon>
        <taxon>Aurantimonadaceae</taxon>
        <taxon>Jiella</taxon>
    </lineage>
</organism>
<accession>A0ABS3J0U4</accession>
<evidence type="ECO:0000313" key="4">
    <source>
        <dbReference type="Proteomes" id="UP000664288"/>
    </source>
</evidence>
<dbReference type="Pfam" id="PF04577">
    <property type="entry name" value="Glyco_transf_61"/>
    <property type="match status" value="1"/>
</dbReference>
<evidence type="ECO:0000313" key="3">
    <source>
        <dbReference type="EMBL" id="MBO0903286.1"/>
    </source>
</evidence>
<comment type="caution">
    <text evidence="3">The sequence shown here is derived from an EMBL/GenBank/DDBJ whole genome shotgun (WGS) entry which is preliminary data.</text>
</comment>
<keyword evidence="4" id="KW-1185">Reference proteome</keyword>